<feature type="region of interest" description="Disordered" evidence="1">
    <location>
        <begin position="81"/>
        <end position="132"/>
    </location>
</feature>
<gene>
    <name evidence="3" type="ORF">VNI00_003244</name>
</gene>
<reference evidence="3 4" key="1">
    <citation type="submission" date="2024-01" db="EMBL/GenBank/DDBJ databases">
        <title>A draft genome for a cacao thread blight-causing isolate of Paramarasmius palmivorus.</title>
        <authorList>
            <person name="Baruah I.K."/>
            <person name="Bukari Y."/>
            <person name="Amoako-Attah I."/>
            <person name="Meinhardt L.W."/>
            <person name="Bailey B.A."/>
            <person name="Cohen S.P."/>
        </authorList>
    </citation>
    <scope>NUCLEOTIDE SEQUENCE [LARGE SCALE GENOMIC DNA]</scope>
    <source>
        <strain evidence="3 4">GH-12</strain>
    </source>
</reference>
<dbReference type="AlphaFoldDB" id="A0AAW0DPC1"/>
<feature type="compositionally biased region" description="Basic and acidic residues" evidence="1">
    <location>
        <begin position="1"/>
        <end position="11"/>
    </location>
</feature>
<evidence type="ECO:0000313" key="4">
    <source>
        <dbReference type="Proteomes" id="UP001383192"/>
    </source>
</evidence>
<name>A0AAW0DPC1_9AGAR</name>
<feature type="transmembrane region" description="Helical" evidence="2">
    <location>
        <begin position="134"/>
        <end position="157"/>
    </location>
</feature>
<feature type="compositionally biased region" description="Basic and acidic residues" evidence="1">
    <location>
        <begin position="19"/>
        <end position="41"/>
    </location>
</feature>
<sequence length="515" mass="55505">MFLANEHDHHSLIVPEGDSLPKDRNSHKLDDKEKQDSKDNLAQDFTNFPPPIPDSGSRNEPYSRTTLQPYTSFLATRPLLSSSSHSVTSPTTLTITSSYSSSIPSTSFSSVTPSSSSDPSSSQRQTTNASSRRVPVPIIVAVSVGLAVFIGGAILLLRACSRPRRRDRPKPSLPILDDPFADGESYKSKDSPLFGGKERFSSQTAQIGALPPWTQYPQVAVIPPTQSPMSVVPDVYPSTVMHYNTTQGLLAPRPPPSQSVPTLGLGPSFMSGSSSHQATIGNSTNRLSTGTRSISVYPSSPPLAACDAAANTEGVGGPIPPPSDNSRRTPHAFSERTDDARSPSNTTHLSVSRGAYDGADVASPQFVAQGFDGDEVPLSPMPSGGRSRIKSSYTPGSYPRMSSVPSMLNSMNKRPNGDDTMTFDLRKLPPIHKPTEKSNMASSCLEMTSPSIPDSALHSPQPTLYPDDSLSVVYAKRLSSRRLYRKPTPKHYGRQQRTQDTEHELGTPGLKLHLQ</sequence>
<feature type="compositionally biased region" description="Polar residues" evidence="1">
    <location>
        <begin position="448"/>
        <end position="462"/>
    </location>
</feature>
<feature type="compositionally biased region" description="Basic residues" evidence="1">
    <location>
        <begin position="478"/>
        <end position="494"/>
    </location>
</feature>
<comment type="caution">
    <text evidence="3">The sequence shown here is derived from an EMBL/GenBank/DDBJ whole genome shotgun (WGS) entry which is preliminary data.</text>
</comment>
<dbReference type="Proteomes" id="UP001383192">
    <property type="component" value="Unassembled WGS sequence"/>
</dbReference>
<keyword evidence="2" id="KW-0472">Membrane</keyword>
<evidence type="ECO:0000313" key="3">
    <source>
        <dbReference type="EMBL" id="KAK7054781.1"/>
    </source>
</evidence>
<dbReference type="EMBL" id="JAYKXP010000008">
    <property type="protein sequence ID" value="KAK7054781.1"/>
    <property type="molecule type" value="Genomic_DNA"/>
</dbReference>
<feature type="region of interest" description="Disordered" evidence="1">
    <location>
        <begin position="448"/>
        <end position="467"/>
    </location>
</feature>
<organism evidence="3 4">
    <name type="scientific">Paramarasmius palmivorus</name>
    <dbReference type="NCBI Taxonomy" id="297713"/>
    <lineage>
        <taxon>Eukaryota</taxon>
        <taxon>Fungi</taxon>
        <taxon>Dikarya</taxon>
        <taxon>Basidiomycota</taxon>
        <taxon>Agaricomycotina</taxon>
        <taxon>Agaricomycetes</taxon>
        <taxon>Agaricomycetidae</taxon>
        <taxon>Agaricales</taxon>
        <taxon>Marasmiineae</taxon>
        <taxon>Marasmiaceae</taxon>
        <taxon>Paramarasmius</taxon>
    </lineage>
</organism>
<feature type="compositionally biased region" description="Basic and acidic residues" evidence="1">
    <location>
        <begin position="184"/>
        <end position="197"/>
    </location>
</feature>
<protein>
    <submittedName>
        <fullName evidence="3">Uncharacterized protein</fullName>
    </submittedName>
</protein>
<keyword evidence="2" id="KW-0812">Transmembrane</keyword>
<feature type="region of interest" description="Disordered" evidence="1">
    <location>
        <begin position="1"/>
        <end position="64"/>
    </location>
</feature>
<feature type="region of interest" description="Disordered" evidence="1">
    <location>
        <begin position="478"/>
        <end position="515"/>
    </location>
</feature>
<accession>A0AAW0DPC1</accession>
<keyword evidence="4" id="KW-1185">Reference proteome</keyword>
<feature type="region of interest" description="Disordered" evidence="1">
    <location>
        <begin position="305"/>
        <end position="351"/>
    </location>
</feature>
<keyword evidence="2" id="KW-1133">Transmembrane helix</keyword>
<evidence type="ECO:0000256" key="1">
    <source>
        <dbReference type="SAM" id="MobiDB-lite"/>
    </source>
</evidence>
<feature type="region of interest" description="Disordered" evidence="1">
    <location>
        <begin position="370"/>
        <end position="404"/>
    </location>
</feature>
<feature type="region of interest" description="Disordered" evidence="1">
    <location>
        <begin position="163"/>
        <end position="197"/>
    </location>
</feature>
<proteinExistence type="predicted"/>
<feature type="compositionally biased region" description="Low complexity" evidence="1">
    <location>
        <begin position="81"/>
        <end position="122"/>
    </location>
</feature>
<evidence type="ECO:0000256" key="2">
    <source>
        <dbReference type="SAM" id="Phobius"/>
    </source>
</evidence>